<evidence type="ECO:0000256" key="1">
    <source>
        <dbReference type="SAM" id="MobiDB-lite"/>
    </source>
</evidence>
<feature type="compositionally biased region" description="Acidic residues" evidence="1">
    <location>
        <begin position="32"/>
        <end position="57"/>
    </location>
</feature>
<feature type="region of interest" description="Disordered" evidence="1">
    <location>
        <begin position="1"/>
        <end position="57"/>
    </location>
</feature>
<name>A0ABQ7FZU1_DUNSA</name>
<protein>
    <recommendedName>
        <fullName evidence="4">Encoded protein</fullName>
    </recommendedName>
</protein>
<evidence type="ECO:0008006" key="4">
    <source>
        <dbReference type="Google" id="ProtNLM"/>
    </source>
</evidence>
<organism evidence="2 3">
    <name type="scientific">Dunaliella salina</name>
    <name type="common">Green alga</name>
    <name type="synonym">Protococcus salinus</name>
    <dbReference type="NCBI Taxonomy" id="3046"/>
    <lineage>
        <taxon>Eukaryota</taxon>
        <taxon>Viridiplantae</taxon>
        <taxon>Chlorophyta</taxon>
        <taxon>core chlorophytes</taxon>
        <taxon>Chlorophyceae</taxon>
        <taxon>CS clade</taxon>
        <taxon>Chlamydomonadales</taxon>
        <taxon>Dunaliellaceae</taxon>
        <taxon>Dunaliella</taxon>
    </lineage>
</organism>
<proteinExistence type="predicted"/>
<reference evidence="2" key="1">
    <citation type="submission" date="2017-08" db="EMBL/GenBank/DDBJ databases">
        <authorList>
            <person name="Polle J.E."/>
            <person name="Barry K."/>
            <person name="Cushman J."/>
            <person name="Schmutz J."/>
            <person name="Tran D."/>
            <person name="Hathwaick L.T."/>
            <person name="Yim W.C."/>
            <person name="Jenkins J."/>
            <person name="Mckie-Krisberg Z.M."/>
            <person name="Prochnik S."/>
            <person name="Lindquist E."/>
            <person name="Dockter R.B."/>
            <person name="Adam C."/>
            <person name="Molina H."/>
            <person name="Bunkerborg J."/>
            <person name="Jin E."/>
            <person name="Buchheim M."/>
            <person name="Magnuson J."/>
        </authorList>
    </citation>
    <scope>NUCLEOTIDE SEQUENCE</scope>
    <source>
        <strain evidence="2">CCAP 19/18</strain>
    </source>
</reference>
<gene>
    <name evidence="2" type="ORF">DUNSADRAFT_18601</name>
</gene>
<keyword evidence="3" id="KW-1185">Reference proteome</keyword>
<dbReference type="EMBL" id="MU070408">
    <property type="protein sequence ID" value="KAF5827871.1"/>
    <property type="molecule type" value="Genomic_DNA"/>
</dbReference>
<evidence type="ECO:0000313" key="2">
    <source>
        <dbReference type="EMBL" id="KAF5827871.1"/>
    </source>
</evidence>
<comment type="caution">
    <text evidence="2">The sequence shown here is derived from an EMBL/GenBank/DDBJ whole genome shotgun (WGS) entry which is preliminary data.</text>
</comment>
<feature type="region of interest" description="Disordered" evidence="1">
    <location>
        <begin position="110"/>
        <end position="147"/>
    </location>
</feature>
<sequence>MSRDGSSNGSRDREGARLESINEGSTAMSDDVQMEGDTEDTEEEDVEYINEEDDDAEEVTPAGLFTWLLGTRSTQGLQSSLATKFRKLEEVTVLPLKEDLAQEVNLSTSAVNKRRPCSAPSLDQGLDTGSLRVRHPGPKTFGVQVGR</sequence>
<accession>A0ABQ7FZU1</accession>
<evidence type="ECO:0000313" key="3">
    <source>
        <dbReference type="Proteomes" id="UP000815325"/>
    </source>
</evidence>
<dbReference type="Proteomes" id="UP000815325">
    <property type="component" value="Unassembled WGS sequence"/>
</dbReference>